<sequence length="268" mass="31154">MSGFWRSLFGSKKAGSNRKVVGLPGNIPVNELPYIQESNRRLQALKLLGTQYKNTPHLRQIEQVYHKTRRIHTYLVERGRGHELELFHLQHTDHFLNTFTVIMNVHQLHHDVQQEPVVAEARRTIANPFKRDNKNGHNHRALNRIVSQQVFEDTKQSISSVPKLGLPEIALNTYSRIVYLKVETPDVQRTHEIGYTSDQEEKDAFIKYVSEKLGIHHISYIGNTMVLFPGHSHNMAELVPVIHWNGSLYVVCLEEARLYPVRMFRNRN</sequence>
<keyword evidence="2" id="KW-1185">Reference proteome</keyword>
<dbReference type="Proteomes" id="UP000474777">
    <property type="component" value="Unassembled WGS sequence"/>
</dbReference>
<accession>A0A6B3LLQ8</accession>
<dbReference type="RefSeq" id="WP_163914613.1">
    <property type="nucleotide sequence ID" value="NZ_JAAGWD010000003.1"/>
</dbReference>
<proteinExistence type="predicted"/>
<dbReference type="EMBL" id="JAAGWD010000003">
    <property type="protein sequence ID" value="NEM97862.1"/>
    <property type="molecule type" value="Genomic_DNA"/>
</dbReference>
<name>A0A6B3LLQ8_9BACT</name>
<organism evidence="1 2">
    <name type="scientific">Pontibacter burrus</name>
    <dbReference type="NCBI Taxonomy" id="2704466"/>
    <lineage>
        <taxon>Bacteria</taxon>
        <taxon>Pseudomonadati</taxon>
        <taxon>Bacteroidota</taxon>
        <taxon>Cytophagia</taxon>
        <taxon>Cytophagales</taxon>
        <taxon>Hymenobacteraceae</taxon>
        <taxon>Pontibacter</taxon>
    </lineage>
</organism>
<comment type="caution">
    <text evidence="1">The sequence shown here is derived from an EMBL/GenBank/DDBJ whole genome shotgun (WGS) entry which is preliminary data.</text>
</comment>
<protein>
    <submittedName>
        <fullName evidence="1">Uncharacterized protein</fullName>
    </submittedName>
</protein>
<evidence type="ECO:0000313" key="1">
    <source>
        <dbReference type="EMBL" id="NEM97862.1"/>
    </source>
</evidence>
<reference evidence="1 2" key="1">
    <citation type="submission" date="2020-02" db="EMBL/GenBank/DDBJ databases">
        <authorList>
            <person name="Kim M.K."/>
        </authorList>
    </citation>
    <scope>NUCLEOTIDE SEQUENCE [LARGE SCALE GENOMIC DNA]</scope>
    <source>
        <strain evidence="1 2">BT327</strain>
    </source>
</reference>
<dbReference type="AlphaFoldDB" id="A0A6B3LLQ8"/>
<evidence type="ECO:0000313" key="2">
    <source>
        <dbReference type="Proteomes" id="UP000474777"/>
    </source>
</evidence>
<gene>
    <name evidence="1" type="ORF">GXP69_09165</name>
</gene>